<dbReference type="EMBL" id="BMBA01000001">
    <property type="protein sequence ID" value="GFZ29995.1"/>
    <property type="molecule type" value="Genomic_DNA"/>
</dbReference>
<reference evidence="3 4" key="1">
    <citation type="journal article" date="2021" name="Int. J. Syst. Evol. Microbiol.">
        <title>Clostridium zeae sp. nov., isolated from corn silage.</title>
        <authorList>
            <person name="Kobayashi H."/>
            <person name="Tanizawa Y."/>
            <person name="Yagura M."/>
            <person name="Sakamoto M."/>
            <person name="Ohkuma M."/>
            <person name="Tohno M."/>
        </authorList>
    </citation>
    <scope>NUCLEOTIDE SEQUENCE [LARGE SCALE GENOMIC DNA]</scope>
    <source>
        <strain evidence="3 4">CSC2</strain>
    </source>
</reference>
<proteinExistence type="predicted"/>
<name>A0ABQ1E5I9_9CLOT</name>
<keyword evidence="1" id="KW-0808">Transferase</keyword>
<comment type="caution">
    <text evidence="3">The sequence shown here is derived from an EMBL/GenBank/DDBJ whole genome shotgun (WGS) entry which is preliminary data.</text>
</comment>
<dbReference type="Pfam" id="PF13649">
    <property type="entry name" value="Methyltransf_25"/>
    <property type="match status" value="1"/>
</dbReference>
<feature type="domain" description="Methyltransferase" evidence="2">
    <location>
        <begin position="65"/>
        <end position="156"/>
    </location>
</feature>
<sequence length="232" mass="26689">MANQDILNVEDVFNMLDSKLADQAIQWNSFYSERWAKAPFIVYPDLPDENLKRYFASGVIAPKNVLELGCGEGRNAVYMAKLGSEITAVDLSESAIANARIFAENNNCSVNFICKSIFELDNKEYDFIYDSGCFHHLPPHRRISYVELLRNSLKQGSYFGLTCFAWGEKCADEVTDWEYYEKHRKGVAFTKEKLEQIFCKDFEVVEIKKYNEGIEGTLQGLGFMWTALFKKK</sequence>
<dbReference type="InterPro" id="IPR041698">
    <property type="entry name" value="Methyltransf_25"/>
</dbReference>
<evidence type="ECO:0000313" key="3">
    <source>
        <dbReference type="EMBL" id="GFZ29995.1"/>
    </source>
</evidence>
<accession>A0ABQ1E5I9</accession>
<keyword evidence="4" id="KW-1185">Reference proteome</keyword>
<dbReference type="InterPro" id="IPR029063">
    <property type="entry name" value="SAM-dependent_MTases_sf"/>
</dbReference>
<dbReference type="Proteomes" id="UP000663802">
    <property type="component" value="Unassembled WGS sequence"/>
</dbReference>
<evidence type="ECO:0000259" key="2">
    <source>
        <dbReference type="Pfam" id="PF13649"/>
    </source>
</evidence>
<evidence type="ECO:0000256" key="1">
    <source>
        <dbReference type="ARBA" id="ARBA00022679"/>
    </source>
</evidence>
<dbReference type="SUPFAM" id="SSF53335">
    <property type="entry name" value="S-adenosyl-L-methionine-dependent methyltransferases"/>
    <property type="match status" value="1"/>
</dbReference>
<dbReference type="CDD" id="cd02440">
    <property type="entry name" value="AdoMet_MTases"/>
    <property type="match status" value="1"/>
</dbReference>
<dbReference type="GO" id="GO:0008168">
    <property type="term" value="F:methyltransferase activity"/>
    <property type="evidence" value="ECO:0007669"/>
    <property type="project" value="UniProtKB-KW"/>
</dbReference>
<evidence type="ECO:0000313" key="4">
    <source>
        <dbReference type="Proteomes" id="UP000663802"/>
    </source>
</evidence>
<protein>
    <submittedName>
        <fullName evidence="3">Methyltransferase</fullName>
    </submittedName>
</protein>
<dbReference type="GO" id="GO:0032259">
    <property type="term" value="P:methylation"/>
    <property type="evidence" value="ECO:0007669"/>
    <property type="project" value="UniProtKB-KW"/>
</dbReference>
<organism evidence="3 4">
    <name type="scientific">Clostridium zeae</name>
    <dbReference type="NCBI Taxonomy" id="2759022"/>
    <lineage>
        <taxon>Bacteria</taxon>
        <taxon>Bacillati</taxon>
        <taxon>Bacillota</taxon>
        <taxon>Clostridia</taxon>
        <taxon>Eubacteriales</taxon>
        <taxon>Clostridiaceae</taxon>
        <taxon>Clostridium</taxon>
    </lineage>
</organism>
<dbReference type="PANTHER" id="PTHR43861">
    <property type="entry name" value="TRANS-ACONITATE 2-METHYLTRANSFERASE-RELATED"/>
    <property type="match status" value="1"/>
</dbReference>
<keyword evidence="3" id="KW-0489">Methyltransferase</keyword>
<dbReference type="Gene3D" id="3.40.50.150">
    <property type="entry name" value="Vaccinia Virus protein VP39"/>
    <property type="match status" value="1"/>
</dbReference>
<dbReference type="RefSeq" id="WP_206867989.1">
    <property type="nucleotide sequence ID" value="NZ_BMBA01000001.1"/>
</dbReference>
<gene>
    <name evidence="3" type="ORF">CSC2_05210</name>
</gene>